<evidence type="ECO:0000256" key="2">
    <source>
        <dbReference type="ARBA" id="ARBA00022630"/>
    </source>
</evidence>
<organism evidence="7 8">
    <name type="scientific">Mya arenaria</name>
    <name type="common">Soft-shell clam</name>
    <dbReference type="NCBI Taxonomy" id="6604"/>
    <lineage>
        <taxon>Eukaryota</taxon>
        <taxon>Metazoa</taxon>
        <taxon>Spiralia</taxon>
        <taxon>Lophotrochozoa</taxon>
        <taxon>Mollusca</taxon>
        <taxon>Bivalvia</taxon>
        <taxon>Autobranchia</taxon>
        <taxon>Heteroconchia</taxon>
        <taxon>Euheterodonta</taxon>
        <taxon>Imparidentia</taxon>
        <taxon>Neoheterodontei</taxon>
        <taxon>Myida</taxon>
        <taxon>Myoidea</taxon>
        <taxon>Myidae</taxon>
        <taxon>Mya</taxon>
    </lineage>
</organism>
<dbReference type="InterPro" id="IPR000960">
    <property type="entry name" value="Flavin_mOase"/>
</dbReference>
<keyword evidence="6" id="KW-0503">Monooxygenase</keyword>
<proteinExistence type="inferred from homology"/>
<dbReference type="InterPro" id="IPR036188">
    <property type="entry name" value="FAD/NAD-bd_sf"/>
</dbReference>
<dbReference type="EC" id="1.-.-.-" evidence="6"/>
<dbReference type="PANTHER" id="PTHR23023">
    <property type="entry name" value="DIMETHYLANILINE MONOOXYGENASE"/>
    <property type="match status" value="1"/>
</dbReference>
<dbReference type="Pfam" id="PF00743">
    <property type="entry name" value="FMO-like"/>
    <property type="match status" value="2"/>
</dbReference>
<name>A0ABY7EE48_MYAAR</name>
<protein>
    <recommendedName>
        <fullName evidence="6">Flavin-containing monooxygenase</fullName>
        <ecNumber evidence="6">1.-.-.-</ecNumber>
    </recommendedName>
</protein>
<keyword evidence="8" id="KW-1185">Reference proteome</keyword>
<keyword evidence="2 6" id="KW-0285">Flavoprotein</keyword>
<dbReference type="Proteomes" id="UP001164746">
    <property type="component" value="Chromosome 6"/>
</dbReference>
<keyword evidence="5 6" id="KW-0560">Oxidoreductase</keyword>
<gene>
    <name evidence="7" type="ORF">MAR_018236</name>
</gene>
<dbReference type="SUPFAM" id="SSF51905">
    <property type="entry name" value="FAD/NAD(P)-binding domain"/>
    <property type="match status" value="1"/>
</dbReference>
<keyword evidence="4" id="KW-0521">NADP</keyword>
<evidence type="ECO:0000256" key="6">
    <source>
        <dbReference type="RuleBase" id="RU361177"/>
    </source>
</evidence>
<evidence type="ECO:0000256" key="3">
    <source>
        <dbReference type="ARBA" id="ARBA00022827"/>
    </source>
</evidence>
<dbReference type="PIRSF" id="PIRSF000332">
    <property type="entry name" value="FMO"/>
    <property type="match status" value="1"/>
</dbReference>
<evidence type="ECO:0000256" key="1">
    <source>
        <dbReference type="ARBA" id="ARBA00009183"/>
    </source>
</evidence>
<sequence>MSQSMRVCVIGAGPAGMSTLYHFAQLPKMPEVVCYEKQDTWGGLWNFTWRTGVDQYGEPCHSGMYKRLLTNAPKECLEFTDYTFKEHFGKDIGTSFPSREVVLDFMAGRWTNKAGRDLKRLINFSTVVRSVVYTEKTESFTVIVNDLKTGTISSEQFTHVVIAGGIFNQPNAPAFPGIENFDGRVVHSHDFKDGHEFKNQNVLLIGSSFSAEDIALHIMSSGGKSVIVSWQTNAPNHNWPNGITEKCSVRNFTGQTVQFTDGSSAAVDSIILCTGYKTLFPFLEGRLRIEEKTSFYQRQLYKGSLFIPLAQSKLFFIGAQEQLFTVTLIDCIAAWTARFIMGLLPNESKTTKEMQNYSDHWHGRAKQLKSIPEIVAFQASLIENLAGDTKYGMEYAQAAPLFVEWDKDRKAAIAHFRDHKFASFLSK</sequence>
<dbReference type="InterPro" id="IPR020946">
    <property type="entry name" value="Flavin_mOase-like"/>
</dbReference>
<evidence type="ECO:0000313" key="8">
    <source>
        <dbReference type="Proteomes" id="UP001164746"/>
    </source>
</evidence>
<keyword evidence="3 6" id="KW-0274">FAD</keyword>
<comment type="cofactor">
    <cofactor evidence="6">
        <name>FAD</name>
        <dbReference type="ChEBI" id="CHEBI:57692"/>
    </cofactor>
</comment>
<evidence type="ECO:0000256" key="4">
    <source>
        <dbReference type="ARBA" id="ARBA00022857"/>
    </source>
</evidence>
<comment type="similarity">
    <text evidence="1 6">Belongs to the FMO family.</text>
</comment>
<dbReference type="EMBL" id="CP111017">
    <property type="protein sequence ID" value="WAR08278.1"/>
    <property type="molecule type" value="Genomic_DNA"/>
</dbReference>
<dbReference type="Gene3D" id="3.50.50.60">
    <property type="entry name" value="FAD/NAD(P)-binding domain"/>
    <property type="match status" value="2"/>
</dbReference>
<evidence type="ECO:0000313" key="7">
    <source>
        <dbReference type="EMBL" id="WAR08278.1"/>
    </source>
</evidence>
<dbReference type="InterPro" id="IPR050346">
    <property type="entry name" value="FMO-like"/>
</dbReference>
<accession>A0ABY7EE48</accession>
<reference evidence="7" key="1">
    <citation type="submission" date="2022-11" db="EMBL/GenBank/DDBJ databases">
        <title>Centuries of genome instability and evolution in soft-shell clam transmissible cancer (bioRxiv).</title>
        <authorList>
            <person name="Hart S.F.M."/>
            <person name="Yonemitsu M.A."/>
            <person name="Giersch R.M."/>
            <person name="Beal B.F."/>
            <person name="Arriagada G."/>
            <person name="Davis B.W."/>
            <person name="Ostrander E.A."/>
            <person name="Goff S.P."/>
            <person name="Metzger M.J."/>
        </authorList>
    </citation>
    <scope>NUCLEOTIDE SEQUENCE</scope>
    <source>
        <strain evidence="7">MELC-2E11</strain>
        <tissue evidence="7">Siphon/mantle</tissue>
    </source>
</reference>
<dbReference type="PRINTS" id="PR00370">
    <property type="entry name" value="FMOXYGENASE"/>
</dbReference>
<evidence type="ECO:0000256" key="5">
    <source>
        <dbReference type="ARBA" id="ARBA00023002"/>
    </source>
</evidence>